<organism evidence="3 4">
    <name type="scientific">Luethyella okanaganae</name>
    <dbReference type="NCBI Taxonomy" id="69372"/>
    <lineage>
        <taxon>Bacteria</taxon>
        <taxon>Bacillati</taxon>
        <taxon>Actinomycetota</taxon>
        <taxon>Actinomycetes</taxon>
        <taxon>Micrococcales</taxon>
        <taxon>Microbacteriaceae</taxon>
        <taxon>Luethyella</taxon>
    </lineage>
</organism>
<evidence type="ECO:0000313" key="3">
    <source>
        <dbReference type="EMBL" id="MFC6357272.1"/>
    </source>
</evidence>
<keyword evidence="1" id="KW-0802">TPR repeat</keyword>
<reference evidence="4" key="1">
    <citation type="journal article" date="2019" name="Int. J. Syst. Evol. Microbiol.">
        <title>The Global Catalogue of Microorganisms (GCM) 10K type strain sequencing project: providing services to taxonomists for standard genome sequencing and annotation.</title>
        <authorList>
            <consortium name="The Broad Institute Genomics Platform"/>
            <consortium name="The Broad Institute Genome Sequencing Center for Infectious Disease"/>
            <person name="Wu L."/>
            <person name="Ma J."/>
        </authorList>
    </citation>
    <scope>NUCLEOTIDE SEQUENCE [LARGE SCALE GENOMIC DNA]</scope>
    <source>
        <strain evidence="4">CCUG 43304</strain>
    </source>
</reference>
<feature type="transmembrane region" description="Helical" evidence="2">
    <location>
        <begin position="35"/>
        <end position="55"/>
    </location>
</feature>
<dbReference type="Gene3D" id="1.25.40.10">
    <property type="entry name" value="Tetratricopeptide repeat domain"/>
    <property type="match status" value="1"/>
</dbReference>
<feature type="repeat" description="TPR" evidence="1">
    <location>
        <begin position="113"/>
        <end position="146"/>
    </location>
</feature>
<name>A0ABW1VIX2_9MICO</name>
<proteinExistence type="predicted"/>
<protein>
    <recommendedName>
        <fullName evidence="5">Tetratricopeptide repeat protein</fullName>
    </recommendedName>
</protein>
<keyword evidence="2" id="KW-0472">Membrane</keyword>
<sequence>MKGRTAAVFMAMLLAIYLVLVGWRAVQFVLTGEPIAVAIGIALLALPVVGAWALARELLFGVRTERLVGVLDEEDALPVDELPRRASGRPVRDAADAEFPRYRAEAEASPGDWHSWFRLGLAYDASGDRRRARQAIRRAIALERAGR</sequence>
<evidence type="ECO:0000256" key="1">
    <source>
        <dbReference type="PROSITE-ProRule" id="PRU00339"/>
    </source>
</evidence>
<keyword evidence="4" id="KW-1185">Reference proteome</keyword>
<keyword evidence="2" id="KW-0812">Transmembrane</keyword>
<dbReference type="Proteomes" id="UP001596306">
    <property type="component" value="Unassembled WGS sequence"/>
</dbReference>
<accession>A0ABW1VIX2</accession>
<evidence type="ECO:0008006" key="5">
    <source>
        <dbReference type="Google" id="ProtNLM"/>
    </source>
</evidence>
<dbReference type="InterPro" id="IPR011990">
    <property type="entry name" value="TPR-like_helical_dom_sf"/>
</dbReference>
<evidence type="ECO:0000313" key="4">
    <source>
        <dbReference type="Proteomes" id="UP001596306"/>
    </source>
</evidence>
<dbReference type="EMBL" id="JBHSTP010000004">
    <property type="protein sequence ID" value="MFC6357272.1"/>
    <property type="molecule type" value="Genomic_DNA"/>
</dbReference>
<gene>
    <name evidence="3" type="ORF">ACFQB0_14260</name>
</gene>
<dbReference type="PROSITE" id="PS50005">
    <property type="entry name" value="TPR"/>
    <property type="match status" value="1"/>
</dbReference>
<dbReference type="SUPFAM" id="SSF48452">
    <property type="entry name" value="TPR-like"/>
    <property type="match status" value="1"/>
</dbReference>
<evidence type="ECO:0000256" key="2">
    <source>
        <dbReference type="SAM" id="Phobius"/>
    </source>
</evidence>
<dbReference type="RefSeq" id="WP_386732949.1">
    <property type="nucleotide sequence ID" value="NZ_JBHSTP010000004.1"/>
</dbReference>
<feature type="transmembrane region" description="Helical" evidence="2">
    <location>
        <begin position="7"/>
        <end position="29"/>
    </location>
</feature>
<dbReference type="InterPro" id="IPR019734">
    <property type="entry name" value="TPR_rpt"/>
</dbReference>
<keyword evidence="2" id="KW-1133">Transmembrane helix</keyword>
<comment type="caution">
    <text evidence="3">The sequence shown here is derived from an EMBL/GenBank/DDBJ whole genome shotgun (WGS) entry which is preliminary data.</text>
</comment>